<dbReference type="Gene3D" id="1.10.1200.10">
    <property type="entry name" value="ACP-like"/>
    <property type="match status" value="1"/>
</dbReference>
<dbReference type="GO" id="GO:0031177">
    <property type="term" value="F:phosphopantetheine binding"/>
    <property type="evidence" value="ECO:0007669"/>
    <property type="project" value="InterPro"/>
</dbReference>
<reference evidence="5 6" key="1">
    <citation type="submission" date="2017-07" db="EMBL/GenBank/DDBJ databases">
        <title>Amycolatopsis antarcticus sp. nov., isolated from the surface of an Antarcticus brown macroalga.</title>
        <authorList>
            <person name="Wang J."/>
            <person name="Leiva S."/>
            <person name="Huang J."/>
            <person name="Huang Y."/>
        </authorList>
    </citation>
    <scope>NUCLEOTIDE SEQUENCE [LARGE SCALE GENOMIC DNA]</scope>
    <source>
        <strain evidence="5 6">AU-G6</strain>
    </source>
</reference>
<evidence type="ECO:0000313" key="6">
    <source>
        <dbReference type="Proteomes" id="UP000242444"/>
    </source>
</evidence>
<feature type="region of interest" description="Disordered" evidence="3">
    <location>
        <begin position="882"/>
        <end position="902"/>
    </location>
</feature>
<dbReference type="Gene3D" id="2.40.180.10">
    <property type="entry name" value="Catalase core domain"/>
    <property type="match status" value="1"/>
</dbReference>
<dbReference type="InterPro" id="IPR036188">
    <property type="entry name" value="FAD/NAD-bd_sf"/>
</dbReference>
<dbReference type="Gene3D" id="3.40.50.1820">
    <property type="entry name" value="alpha/beta hydrolase"/>
    <property type="match status" value="1"/>
</dbReference>
<feature type="domain" description="Carrier" evidence="4">
    <location>
        <begin position="807"/>
        <end position="884"/>
    </location>
</feature>
<protein>
    <recommendedName>
        <fullName evidence="4">Carrier domain-containing protein</fullName>
    </recommendedName>
</protein>
<dbReference type="PANTHER" id="PTHR42923">
    <property type="entry name" value="PROTOPORPHYRINOGEN OXIDASE"/>
    <property type="match status" value="1"/>
</dbReference>
<dbReference type="GO" id="GO:0020037">
    <property type="term" value="F:heme binding"/>
    <property type="evidence" value="ECO:0007669"/>
    <property type="project" value="InterPro"/>
</dbReference>
<dbReference type="Gene3D" id="3.50.50.60">
    <property type="entry name" value="FAD/NAD(P)-binding domain"/>
    <property type="match status" value="1"/>
</dbReference>
<keyword evidence="6" id="KW-1185">Reference proteome</keyword>
<dbReference type="AlphaFoldDB" id="A0A263CXD5"/>
<dbReference type="InterPro" id="IPR050464">
    <property type="entry name" value="Zeta_carotene_desat/Oxidored"/>
</dbReference>
<dbReference type="Proteomes" id="UP000242444">
    <property type="component" value="Unassembled WGS sequence"/>
</dbReference>
<proteinExistence type="predicted"/>
<dbReference type="InterPro" id="IPR029058">
    <property type="entry name" value="AB_hydrolase_fold"/>
</dbReference>
<feature type="compositionally biased region" description="Basic and acidic residues" evidence="3">
    <location>
        <begin position="882"/>
        <end position="895"/>
    </location>
</feature>
<dbReference type="GO" id="GO:0016491">
    <property type="term" value="F:oxidoreductase activity"/>
    <property type="evidence" value="ECO:0007669"/>
    <property type="project" value="InterPro"/>
</dbReference>
<dbReference type="InterPro" id="IPR020835">
    <property type="entry name" value="Catalase_sf"/>
</dbReference>
<gene>
    <name evidence="5" type="ORF">CFN78_23090</name>
</gene>
<comment type="caution">
    <text evidence="5">The sequence shown here is derived from an EMBL/GenBank/DDBJ whole genome shotgun (WGS) entry which is preliminary data.</text>
</comment>
<dbReference type="SMART" id="SM00824">
    <property type="entry name" value="PKS_TE"/>
    <property type="match status" value="1"/>
</dbReference>
<dbReference type="InterPro" id="IPR036736">
    <property type="entry name" value="ACP-like_sf"/>
</dbReference>
<dbReference type="Pfam" id="PF01593">
    <property type="entry name" value="Amino_oxidase"/>
    <property type="match status" value="1"/>
</dbReference>
<name>A0A263CXD5_9PSEU</name>
<dbReference type="Pfam" id="PF00975">
    <property type="entry name" value="Thioesterase"/>
    <property type="match status" value="1"/>
</dbReference>
<dbReference type="OrthoDB" id="3971765at2"/>
<sequence length="1182" mass="128295">MSDDFDFPGLRVSTGPGDPRLHDIDADFRALLDEFGTAAATGRLTRKRVFHTRAAVLRGVIRFFDVPGVPVHPFYAGGRRYPVLARYSSGVSSDDLAPGIRGLSLRWLDPGNLTDNGGSPFSLTFNTGARLFAPDASTFVRFVLGDDAERADIVRSTPDASALLWDQIRDPVSLSRYHYHSQVPRIQIDATGRPWLARYRLVPVEDLPDPGRHAPHGRLFPPTTLLRDSAETRSSTFLRDEVRRLADEDSVRALFQIQLFPVGGDAEANLVALTPSSSWSMETYPFRSIGEIRFDEALDEPTAEGVLFDPAVAPEGLGIALARSPHEPASVNHARTLVYRAAHASRRGARPPRSPAPEVPAPGGDMSGTERTICVVGAGPGGLSAAYELERLGHTVVVLEQAEEVGGKSVSVDVDGRAYDLGAHLCTTRYQELARLAGEFGLDTEDTTLTQIYDTATFSTRLPSAAFFTRDGFGRYARTRTNSFDEIARPGLAHSARALAQPVREWLRDNDFGAMATSFEAGYTSSGYGYLSEDLPALYFVKHAEMTGLLSPDSARTRHDGTFTVAGGFGKLWRRVADELADVRTGVEITAIDRGGDGVRVRTASGVVRADDLVLAVPLDRLAGVLDTTPAEDAVASKVRVIDYYTVLCRISGLPRDGLYLTDDGAGAPPRGHCVAYHNRYCDTDVYTCYSYGAEGTGAEEITANLREDVARLGGEVTEVLVVRRWPFFPHFASEDVADGIYDRLEALQGRRRTYHVGGLPAYELIETTVAYSRELVVKFLGGKENAAETDSADIAGDAVETSGPSRSAADIRTWLVHRLAGELELVEEEIDAGAPLENYPLDSLAIAGLQAELSDWLGFRVPPTLLLEYPTLEVTARRLAESLPDKKEPEERSESGTATPFLAVPLTPPRPFFCVGGSSGAAYQLLPLARALGPWQPFSGLQSPGYDGAEPVLDTVEAIAERYVEDIRAVQPRGPYLVGGYSFGGLVAYEIGRRLREAGEEVAEIVLIDSYLPTSGQDLPVWDENAALGELVAVHRAMAGIQGEGLFLDPGLSLDERRDAVYEELEISGVLGARRQLDRLLPVYQANLEANVRYRPPDSDLPVTLLRAGDPFPPVFGRARRPAMPLGDPAHGWAGVRTGGFRVVDVPGGHFTIFTRDRVDGLAAALRQVLSGDRVLTEVTS</sequence>
<evidence type="ECO:0000313" key="5">
    <source>
        <dbReference type="EMBL" id="OZM70810.1"/>
    </source>
</evidence>
<dbReference type="Gene3D" id="1.10.405.20">
    <property type="match status" value="1"/>
</dbReference>
<dbReference type="SUPFAM" id="SSF53474">
    <property type="entry name" value="alpha/beta-Hydrolases"/>
    <property type="match status" value="1"/>
</dbReference>
<dbReference type="InParanoid" id="A0A263CXD5"/>
<dbReference type="InterPro" id="IPR009081">
    <property type="entry name" value="PP-bd_ACP"/>
</dbReference>
<dbReference type="InterPro" id="IPR002937">
    <property type="entry name" value="Amino_oxidase"/>
</dbReference>
<dbReference type="SUPFAM" id="SSF51905">
    <property type="entry name" value="FAD/NAD(P)-binding domain"/>
    <property type="match status" value="1"/>
</dbReference>
<dbReference type="InterPro" id="IPR020806">
    <property type="entry name" value="PKS_PP-bd"/>
</dbReference>
<dbReference type="EMBL" id="NKYE01000017">
    <property type="protein sequence ID" value="OZM70810.1"/>
    <property type="molecule type" value="Genomic_DNA"/>
</dbReference>
<dbReference type="Gene3D" id="3.30.70.1990">
    <property type="match status" value="1"/>
</dbReference>
<dbReference type="InterPro" id="IPR001031">
    <property type="entry name" value="Thioesterase"/>
</dbReference>
<evidence type="ECO:0000256" key="1">
    <source>
        <dbReference type="ARBA" id="ARBA00022450"/>
    </source>
</evidence>
<evidence type="ECO:0000256" key="3">
    <source>
        <dbReference type="SAM" id="MobiDB-lite"/>
    </source>
</evidence>
<dbReference type="SMART" id="SM00823">
    <property type="entry name" value="PKS_PP"/>
    <property type="match status" value="1"/>
</dbReference>
<evidence type="ECO:0000256" key="2">
    <source>
        <dbReference type="ARBA" id="ARBA00022553"/>
    </source>
</evidence>
<dbReference type="RefSeq" id="WP_094864993.1">
    <property type="nucleotide sequence ID" value="NZ_NKYE01000017.1"/>
</dbReference>
<dbReference type="SUPFAM" id="SSF56634">
    <property type="entry name" value="Heme-dependent catalase-like"/>
    <property type="match status" value="1"/>
</dbReference>
<feature type="region of interest" description="Disordered" evidence="3">
    <location>
        <begin position="343"/>
        <end position="368"/>
    </location>
</feature>
<keyword evidence="1" id="KW-0596">Phosphopantetheine</keyword>
<accession>A0A263CXD5</accession>
<keyword evidence="2" id="KW-0597">Phosphoprotein</keyword>
<dbReference type="PRINTS" id="PR00419">
    <property type="entry name" value="ADXRDTASE"/>
</dbReference>
<dbReference type="SUPFAM" id="SSF47336">
    <property type="entry name" value="ACP-like"/>
    <property type="match status" value="1"/>
</dbReference>
<evidence type="ECO:0000259" key="4">
    <source>
        <dbReference type="PROSITE" id="PS50075"/>
    </source>
</evidence>
<dbReference type="PROSITE" id="PS50075">
    <property type="entry name" value="CARRIER"/>
    <property type="match status" value="1"/>
</dbReference>
<dbReference type="InterPro" id="IPR020802">
    <property type="entry name" value="TesA-like"/>
</dbReference>
<dbReference type="Pfam" id="PF00550">
    <property type="entry name" value="PP-binding"/>
    <property type="match status" value="1"/>
</dbReference>
<organism evidence="5 6">
    <name type="scientific">Amycolatopsis antarctica</name>
    <dbReference type="NCBI Taxonomy" id="1854586"/>
    <lineage>
        <taxon>Bacteria</taxon>
        <taxon>Bacillati</taxon>
        <taxon>Actinomycetota</taxon>
        <taxon>Actinomycetes</taxon>
        <taxon>Pseudonocardiales</taxon>
        <taxon>Pseudonocardiaceae</taxon>
        <taxon>Amycolatopsis</taxon>
    </lineage>
</organism>